<dbReference type="InterPro" id="IPR014347">
    <property type="entry name" value="Tautomerase/MIF_sf"/>
</dbReference>
<sequence length="61" mass="6632">MPIVTIKQLPRDVTRKRRAAEAVTAALAAAYDCPPDLIKIFFAEYPPDSVAFGGELRSDAP</sequence>
<evidence type="ECO:0000313" key="4">
    <source>
        <dbReference type="Proteomes" id="UP000272400"/>
    </source>
</evidence>
<accession>A0A3N1D600</accession>
<dbReference type="OrthoDB" id="4965437at2"/>
<dbReference type="Pfam" id="PF01361">
    <property type="entry name" value="Tautomerase"/>
    <property type="match status" value="1"/>
</dbReference>
<comment type="caution">
    <text evidence="3">The sequence shown here is derived from an EMBL/GenBank/DDBJ whole genome shotgun (WGS) entry which is preliminary data.</text>
</comment>
<dbReference type="AlphaFoldDB" id="A0A3N1D600"/>
<evidence type="ECO:0000313" key="3">
    <source>
        <dbReference type="EMBL" id="ROO88963.1"/>
    </source>
</evidence>
<gene>
    <name evidence="3" type="ORF">EDD29_6650</name>
</gene>
<evidence type="ECO:0000259" key="2">
    <source>
        <dbReference type="Pfam" id="PF01361"/>
    </source>
</evidence>
<keyword evidence="4" id="KW-1185">Reference proteome</keyword>
<protein>
    <submittedName>
        <fullName evidence="3">Phenylpyruvate tautomerase PptA (4-oxalocrotonate tautomerase family)</fullName>
    </submittedName>
</protein>
<evidence type="ECO:0000256" key="1">
    <source>
        <dbReference type="ARBA" id="ARBA00023235"/>
    </source>
</evidence>
<keyword evidence="1" id="KW-0413">Isomerase</keyword>
<dbReference type="Gene3D" id="3.30.429.10">
    <property type="entry name" value="Macrophage Migration Inhibitory Factor"/>
    <property type="match status" value="1"/>
</dbReference>
<proteinExistence type="predicted"/>
<dbReference type="Proteomes" id="UP000272400">
    <property type="component" value="Unassembled WGS sequence"/>
</dbReference>
<keyword evidence="3" id="KW-0670">Pyruvate</keyword>
<name>A0A3N1D600_9ACTN</name>
<reference evidence="3 4" key="1">
    <citation type="submission" date="2018-11" db="EMBL/GenBank/DDBJ databases">
        <title>Sequencing the genomes of 1000 actinobacteria strains.</title>
        <authorList>
            <person name="Klenk H.-P."/>
        </authorList>
    </citation>
    <scope>NUCLEOTIDE SEQUENCE [LARGE SCALE GENOMIC DNA]</scope>
    <source>
        <strain evidence="3 4">DSM 44254</strain>
    </source>
</reference>
<dbReference type="RefSeq" id="WP_123668133.1">
    <property type="nucleotide sequence ID" value="NZ_RJKE01000001.1"/>
</dbReference>
<dbReference type="EMBL" id="RJKE01000001">
    <property type="protein sequence ID" value="ROO88963.1"/>
    <property type="molecule type" value="Genomic_DNA"/>
</dbReference>
<dbReference type="SUPFAM" id="SSF55331">
    <property type="entry name" value="Tautomerase/MIF"/>
    <property type="match status" value="1"/>
</dbReference>
<dbReference type="GO" id="GO:0016853">
    <property type="term" value="F:isomerase activity"/>
    <property type="evidence" value="ECO:0007669"/>
    <property type="project" value="UniProtKB-KW"/>
</dbReference>
<dbReference type="InterPro" id="IPR004370">
    <property type="entry name" value="4-OT-like_dom"/>
</dbReference>
<feature type="domain" description="4-oxalocrotonate tautomerase-like" evidence="2">
    <location>
        <begin position="2"/>
        <end position="58"/>
    </location>
</feature>
<organism evidence="3 4">
    <name type="scientific">Actinocorallia herbida</name>
    <dbReference type="NCBI Taxonomy" id="58109"/>
    <lineage>
        <taxon>Bacteria</taxon>
        <taxon>Bacillati</taxon>
        <taxon>Actinomycetota</taxon>
        <taxon>Actinomycetes</taxon>
        <taxon>Streptosporangiales</taxon>
        <taxon>Thermomonosporaceae</taxon>
        <taxon>Actinocorallia</taxon>
    </lineage>
</organism>